<evidence type="ECO:0000256" key="7">
    <source>
        <dbReference type="ARBA" id="ARBA00023157"/>
    </source>
</evidence>
<gene>
    <name evidence="12" type="ORF">g.7902</name>
</gene>
<evidence type="ECO:0000259" key="11">
    <source>
        <dbReference type="PROSITE" id="PS50240"/>
    </source>
</evidence>
<protein>
    <recommendedName>
        <fullName evidence="9">trypsin</fullName>
        <ecNumber evidence="9">3.4.21.4</ecNumber>
    </recommendedName>
</protein>
<feature type="chain" id="PRO_5009115038" description="trypsin" evidence="10">
    <location>
        <begin position="18"/>
        <end position="232"/>
    </location>
</feature>
<keyword evidence="4" id="KW-0378">Hydrolase</keyword>
<dbReference type="EC" id="3.4.21.4" evidence="9"/>
<keyword evidence="2" id="KW-0645">Protease</keyword>
<dbReference type="PROSITE" id="PS50240">
    <property type="entry name" value="TRYPSIN_DOM"/>
    <property type="match status" value="1"/>
</dbReference>
<evidence type="ECO:0000256" key="8">
    <source>
        <dbReference type="ARBA" id="ARBA00036320"/>
    </source>
</evidence>
<evidence type="ECO:0000313" key="12">
    <source>
        <dbReference type="EMBL" id="JAT79863.1"/>
    </source>
</evidence>
<comment type="catalytic activity">
    <reaction evidence="8">
        <text>Preferential cleavage: Arg-|-Xaa, Lys-|-Xaa.</text>
        <dbReference type="EC" id="3.4.21.4"/>
    </reaction>
</comment>
<dbReference type="OrthoDB" id="7840639at2759"/>
<dbReference type="GO" id="GO:0007586">
    <property type="term" value="P:digestion"/>
    <property type="evidence" value="ECO:0007669"/>
    <property type="project" value="UniProtKB-KW"/>
</dbReference>
<dbReference type="SUPFAM" id="SSF50494">
    <property type="entry name" value="Trypsin-like serine proteases"/>
    <property type="match status" value="1"/>
</dbReference>
<sequence>MKGFALILLCVAVAVQGRSTAVQTVASNKAVAALGENPWLVHLRLAVATSGFLNSCAGSLISQSWVLTTGSCVENARFIWVRYGAVNVVNPSLVTETSVVRVFPDWAPGRVETDVALVSINRVVQFNENIAPVSLASSLDLPESTNFCGFGALEDGPGEVLSCFDVTLSGAGEISFVAQSEDGQTTQFDNGAPLVSDGVQIGILVSGESGTFIGPAVFRDWIQIIIGETLSA</sequence>
<dbReference type="PRINTS" id="PR00722">
    <property type="entry name" value="CHYMOTRYPSIN"/>
</dbReference>
<dbReference type="InterPro" id="IPR043504">
    <property type="entry name" value="Peptidase_S1_PA_chymotrypsin"/>
</dbReference>
<dbReference type="Gene3D" id="2.40.10.10">
    <property type="entry name" value="Trypsin-like serine proteases"/>
    <property type="match status" value="2"/>
</dbReference>
<evidence type="ECO:0000256" key="2">
    <source>
        <dbReference type="ARBA" id="ARBA00022670"/>
    </source>
</evidence>
<dbReference type="InterPro" id="IPR009003">
    <property type="entry name" value="Peptidase_S1_PA"/>
</dbReference>
<dbReference type="PANTHER" id="PTHR24276:SF97">
    <property type="entry name" value="GH13245P2-RELATED"/>
    <property type="match status" value="1"/>
</dbReference>
<evidence type="ECO:0000256" key="5">
    <source>
        <dbReference type="ARBA" id="ARBA00022825"/>
    </source>
</evidence>
<dbReference type="Pfam" id="PF00089">
    <property type="entry name" value="Trypsin"/>
    <property type="match status" value="1"/>
</dbReference>
<dbReference type="GO" id="GO:0004252">
    <property type="term" value="F:serine-type endopeptidase activity"/>
    <property type="evidence" value="ECO:0007669"/>
    <property type="project" value="UniProtKB-EC"/>
</dbReference>
<organism evidence="12">
    <name type="scientific">Pectinophora gossypiella</name>
    <name type="common">Cotton pink bollworm</name>
    <name type="synonym">Depressaria gossypiella</name>
    <dbReference type="NCBI Taxonomy" id="13191"/>
    <lineage>
        <taxon>Eukaryota</taxon>
        <taxon>Metazoa</taxon>
        <taxon>Ecdysozoa</taxon>
        <taxon>Arthropoda</taxon>
        <taxon>Hexapoda</taxon>
        <taxon>Insecta</taxon>
        <taxon>Pterygota</taxon>
        <taxon>Neoptera</taxon>
        <taxon>Endopterygota</taxon>
        <taxon>Lepidoptera</taxon>
        <taxon>Glossata</taxon>
        <taxon>Ditrysia</taxon>
        <taxon>Gelechioidea</taxon>
        <taxon>Gelechiidae</taxon>
        <taxon>Apatetrinae</taxon>
        <taxon>Pectinophora</taxon>
    </lineage>
</organism>
<evidence type="ECO:0000256" key="3">
    <source>
        <dbReference type="ARBA" id="ARBA00022757"/>
    </source>
</evidence>
<feature type="signal peptide" evidence="10">
    <location>
        <begin position="1"/>
        <end position="17"/>
    </location>
</feature>
<dbReference type="GO" id="GO:0006508">
    <property type="term" value="P:proteolysis"/>
    <property type="evidence" value="ECO:0007669"/>
    <property type="project" value="UniProtKB-KW"/>
</dbReference>
<keyword evidence="5" id="KW-0720">Serine protease</keyword>
<dbReference type="InterPro" id="IPR001314">
    <property type="entry name" value="Peptidase_S1A"/>
</dbReference>
<proteinExistence type="inferred from homology"/>
<keyword evidence="3" id="KW-0222">Digestion</keyword>
<comment type="similarity">
    <text evidence="1">Belongs to the peptidase S1 family.</text>
</comment>
<dbReference type="SMART" id="SM00020">
    <property type="entry name" value="Tryp_SPc"/>
    <property type="match status" value="1"/>
</dbReference>
<dbReference type="EMBL" id="GDQN01011191">
    <property type="protein sequence ID" value="JAT79863.1"/>
    <property type="molecule type" value="Transcribed_RNA"/>
</dbReference>
<accession>A0A1E1VYP9</accession>
<dbReference type="AlphaFoldDB" id="A0A1E1VYP9"/>
<evidence type="ECO:0000256" key="6">
    <source>
        <dbReference type="ARBA" id="ARBA00023145"/>
    </source>
</evidence>
<dbReference type="PANTHER" id="PTHR24276">
    <property type="entry name" value="POLYSERASE-RELATED"/>
    <property type="match status" value="1"/>
</dbReference>
<dbReference type="InterPro" id="IPR001254">
    <property type="entry name" value="Trypsin_dom"/>
</dbReference>
<evidence type="ECO:0000256" key="1">
    <source>
        <dbReference type="ARBA" id="ARBA00007664"/>
    </source>
</evidence>
<name>A0A1E1VYP9_PECGO</name>
<keyword evidence="6" id="KW-0865">Zymogen</keyword>
<evidence type="ECO:0000256" key="4">
    <source>
        <dbReference type="ARBA" id="ARBA00022801"/>
    </source>
</evidence>
<evidence type="ECO:0000256" key="9">
    <source>
        <dbReference type="ARBA" id="ARBA00038868"/>
    </source>
</evidence>
<dbReference type="InterPro" id="IPR050430">
    <property type="entry name" value="Peptidase_S1"/>
</dbReference>
<reference evidence="12" key="1">
    <citation type="submission" date="2015-09" db="EMBL/GenBank/DDBJ databases">
        <title>De novo assembly of Pectinophora gossypiella (Pink Bollworm) gut transcriptome.</title>
        <authorList>
            <person name="Tassone E.E."/>
        </authorList>
    </citation>
    <scope>NUCLEOTIDE SEQUENCE</scope>
</reference>
<evidence type="ECO:0000256" key="10">
    <source>
        <dbReference type="SAM" id="SignalP"/>
    </source>
</evidence>
<keyword evidence="7" id="KW-1015">Disulfide bond</keyword>
<feature type="domain" description="Peptidase S1" evidence="11">
    <location>
        <begin position="14"/>
        <end position="227"/>
    </location>
</feature>
<keyword evidence="10" id="KW-0732">Signal</keyword>